<evidence type="ECO:0000256" key="2">
    <source>
        <dbReference type="ARBA" id="ARBA00023242"/>
    </source>
</evidence>
<evidence type="ECO:0000313" key="6">
    <source>
        <dbReference type="Proteomes" id="UP001558713"/>
    </source>
</evidence>
<dbReference type="InterPro" id="IPR009057">
    <property type="entry name" value="Homeodomain-like_sf"/>
</dbReference>
<dbReference type="Gene3D" id="1.10.10.60">
    <property type="entry name" value="Homeodomain-like"/>
    <property type="match status" value="1"/>
</dbReference>
<evidence type="ECO:0000313" key="5">
    <source>
        <dbReference type="EMBL" id="KAL1187849.1"/>
    </source>
</evidence>
<evidence type="ECO:0000256" key="3">
    <source>
        <dbReference type="SAM" id="MobiDB-lite"/>
    </source>
</evidence>
<keyword evidence="6" id="KW-1185">Reference proteome</keyword>
<dbReference type="AlphaFoldDB" id="A0ABD0YZG0"/>
<dbReference type="Proteomes" id="UP001558713">
    <property type="component" value="Unassembled WGS sequence"/>
</dbReference>
<comment type="caution">
    <text evidence="5">The sequence shown here is derived from an EMBL/GenBank/DDBJ whole genome shotgun (WGS) entry which is preliminary data.</text>
</comment>
<dbReference type="SUPFAM" id="SSF46689">
    <property type="entry name" value="Homeodomain-like"/>
    <property type="match status" value="2"/>
</dbReference>
<sequence>MAETSWTRKENEIFKIALETFNPLLPSRFDYIAEYVGKPVAVVKGHYKKLVNDLLEVEASRLPLIEAASQVSSQGKKSKWTKETHEWFMIGLHRFGQNWDRIAILLNCVNRMEVEAYANNYYLWLKSEKKVMKRPRANDPTLEETEVRVMLRPRGNDFTLLGTNINLMERRQESLVHPPAQPQQEPSVRRGHHAEASNSEPYYYYI</sequence>
<dbReference type="InterPro" id="IPR017930">
    <property type="entry name" value="Myb_dom"/>
</dbReference>
<reference evidence="5 6" key="1">
    <citation type="submission" date="2024-04" db="EMBL/GenBank/DDBJ databases">
        <title>Genome assembly C_amara_ONT_v2.</title>
        <authorList>
            <person name="Yant L."/>
            <person name="Moore C."/>
            <person name="Slenker M."/>
        </authorList>
    </citation>
    <scope>NUCLEOTIDE SEQUENCE [LARGE SCALE GENOMIC DNA]</scope>
    <source>
        <tissue evidence="5">Leaf</tissue>
    </source>
</reference>
<accession>A0ABD0YZG0</accession>
<protein>
    <submittedName>
        <fullName evidence="5">Transcription factor DIVARICATA</fullName>
    </submittedName>
</protein>
<evidence type="ECO:0000259" key="4">
    <source>
        <dbReference type="PROSITE" id="PS51294"/>
    </source>
</evidence>
<keyword evidence="2" id="KW-0539">Nucleus</keyword>
<dbReference type="PROSITE" id="PS51294">
    <property type="entry name" value="HTH_MYB"/>
    <property type="match status" value="1"/>
</dbReference>
<feature type="domain" description="HTH myb-type" evidence="4">
    <location>
        <begin position="76"/>
        <end position="126"/>
    </location>
</feature>
<comment type="subcellular location">
    <subcellularLocation>
        <location evidence="1">Nucleus</location>
    </subcellularLocation>
</comment>
<evidence type="ECO:0000256" key="1">
    <source>
        <dbReference type="ARBA" id="ARBA00004123"/>
    </source>
</evidence>
<dbReference type="PANTHER" id="PTHR44042:SF67">
    <property type="entry name" value="MYB-LIKE PROTEIN I"/>
    <property type="match status" value="1"/>
</dbReference>
<name>A0ABD0YZG0_CARAN</name>
<proteinExistence type="predicted"/>
<feature type="region of interest" description="Disordered" evidence="3">
    <location>
        <begin position="174"/>
        <end position="200"/>
    </location>
</feature>
<dbReference type="GO" id="GO:0005634">
    <property type="term" value="C:nucleus"/>
    <property type="evidence" value="ECO:0007669"/>
    <property type="project" value="UniProtKB-SubCell"/>
</dbReference>
<dbReference type="EMBL" id="JBANAX010000939">
    <property type="protein sequence ID" value="KAL1187849.1"/>
    <property type="molecule type" value="Genomic_DNA"/>
</dbReference>
<dbReference type="PANTHER" id="PTHR44042">
    <property type="entry name" value="DUPLICATED HOMEODOMAIN-LIKE SUPERFAMILY PROTEIN-RELATED"/>
    <property type="match status" value="1"/>
</dbReference>
<organism evidence="5 6">
    <name type="scientific">Cardamine amara subsp. amara</name>
    <dbReference type="NCBI Taxonomy" id="228776"/>
    <lineage>
        <taxon>Eukaryota</taxon>
        <taxon>Viridiplantae</taxon>
        <taxon>Streptophyta</taxon>
        <taxon>Embryophyta</taxon>
        <taxon>Tracheophyta</taxon>
        <taxon>Spermatophyta</taxon>
        <taxon>Magnoliopsida</taxon>
        <taxon>eudicotyledons</taxon>
        <taxon>Gunneridae</taxon>
        <taxon>Pentapetalae</taxon>
        <taxon>rosids</taxon>
        <taxon>malvids</taxon>
        <taxon>Brassicales</taxon>
        <taxon>Brassicaceae</taxon>
        <taxon>Cardamineae</taxon>
        <taxon>Cardamine</taxon>
    </lineage>
</organism>
<gene>
    <name evidence="5" type="ORF">V5N11_015812</name>
</gene>